<reference evidence="1 2" key="1">
    <citation type="journal article" date="2013" name="Mar. Genomics">
        <title>Expression of sulfatases in Rhodopirellula baltica and the diversity of sulfatases in the genus Rhodopirellula.</title>
        <authorList>
            <person name="Wegner C.E."/>
            <person name="Richter-Heitmann T."/>
            <person name="Klindworth A."/>
            <person name="Klockow C."/>
            <person name="Richter M."/>
            <person name="Achstetter T."/>
            <person name="Glockner F.O."/>
            <person name="Harder J."/>
        </authorList>
    </citation>
    <scope>NUCLEOTIDE SEQUENCE [LARGE SCALE GENOMIC DNA]</scope>
    <source>
        <strain evidence="1 2">WH47</strain>
    </source>
</reference>
<evidence type="ECO:0000313" key="1">
    <source>
        <dbReference type="EMBL" id="EGF27926.1"/>
    </source>
</evidence>
<name>F2AQZ2_RHOBT</name>
<dbReference type="Proteomes" id="UP000006222">
    <property type="component" value="Unassembled WGS sequence"/>
</dbReference>
<comment type="caution">
    <text evidence="1">The sequence shown here is derived from an EMBL/GenBank/DDBJ whole genome shotgun (WGS) entry which is preliminary data.</text>
</comment>
<evidence type="ECO:0000313" key="2">
    <source>
        <dbReference type="Proteomes" id="UP000006222"/>
    </source>
</evidence>
<organism evidence="1 2">
    <name type="scientific">Rhodopirellula baltica WH47</name>
    <dbReference type="NCBI Taxonomy" id="991778"/>
    <lineage>
        <taxon>Bacteria</taxon>
        <taxon>Pseudomonadati</taxon>
        <taxon>Planctomycetota</taxon>
        <taxon>Planctomycetia</taxon>
        <taxon>Pirellulales</taxon>
        <taxon>Pirellulaceae</taxon>
        <taxon>Rhodopirellula</taxon>
    </lineage>
</organism>
<dbReference type="EMBL" id="AFAR01000122">
    <property type="protein sequence ID" value="EGF27926.1"/>
    <property type="molecule type" value="Genomic_DNA"/>
</dbReference>
<dbReference type="AlphaFoldDB" id="F2AQZ2"/>
<gene>
    <name evidence="1" type="ORF">RBWH47_05669</name>
</gene>
<sequence>MLGFFMRVRATEMQTDLWQRTYQPETLSSKPLIFRRKTHFQCLSQRLPFSQILIPTS</sequence>
<accession>F2AQZ2</accession>
<dbReference type="PATRIC" id="fig|991778.3.peg.2246"/>
<protein>
    <submittedName>
        <fullName evidence="1">Uncharacterized protein</fullName>
    </submittedName>
</protein>
<proteinExistence type="predicted"/>